<dbReference type="InterPro" id="IPR000644">
    <property type="entry name" value="CBS_dom"/>
</dbReference>
<comment type="similarity">
    <text evidence="2 9">Belongs to the SLC41A transporter family.</text>
</comment>
<keyword evidence="4 9" id="KW-0812">Transmembrane</keyword>
<dbReference type="Gene3D" id="1.10.357.20">
    <property type="entry name" value="SLC41 divalent cation transporters, integral membrane domain"/>
    <property type="match status" value="1"/>
</dbReference>
<evidence type="ECO:0000313" key="12">
    <source>
        <dbReference type="EMBL" id="MQT18367.1"/>
    </source>
</evidence>
<dbReference type="CDD" id="cd04606">
    <property type="entry name" value="CBS_pair_Mg_transporter"/>
    <property type="match status" value="1"/>
</dbReference>
<feature type="domain" description="CBS" evidence="11">
    <location>
        <begin position="277"/>
        <end position="333"/>
    </location>
</feature>
<dbReference type="PROSITE" id="PS51371">
    <property type="entry name" value="CBS"/>
    <property type="match status" value="1"/>
</dbReference>
<dbReference type="PANTHER" id="PTHR43773">
    <property type="entry name" value="MAGNESIUM TRANSPORTER MGTE"/>
    <property type="match status" value="1"/>
</dbReference>
<keyword evidence="13" id="KW-1185">Reference proteome</keyword>
<accession>A0A7C9LHM7</accession>
<dbReference type="NCBIfam" id="TIGR00400">
    <property type="entry name" value="mgtE"/>
    <property type="match status" value="1"/>
</dbReference>
<dbReference type="Gene3D" id="1.25.60.10">
    <property type="entry name" value="MgtE N-terminal domain-like"/>
    <property type="match status" value="1"/>
</dbReference>
<keyword evidence="6 9" id="KW-1133">Transmembrane helix</keyword>
<keyword evidence="8" id="KW-0129">CBS domain</keyword>
<dbReference type="InterPro" id="IPR006669">
    <property type="entry name" value="MgtE_transporter"/>
</dbReference>
<keyword evidence="3 9" id="KW-0813">Transport</keyword>
<dbReference type="Gene3D" id="3.10.580.10">
    <property type="entry name" value="CBS-domain"/>
    <property type="match status" value="1"/>
</dbReference>
<sequence length="525" mass="55670">MQPQPLRNKAARRGSGQGHAVSCRNRTAPVHGRPPTSFDRDCGRARLALPACGAISAAVEHDLHLDADTPRDPLEEGRLSRAFVEEVNAAVAAGDDEAARALVAPLHPADIADLFAVIAEGDRAPLARAIGDLLDAEVVAELDDYVREDVLAALSPAAVADVLTQLDTDDAVAVIEDLEADEQREVLDALTPEDRADIETALGYPEESAGRLMQRELVAVTEAMTVGEVIDRVRATIDPATDFWEIFVIDAARRPVGTMRLSWLLTTPPDIAVSDIMQREQTLIPVVMDQEEVALQFQKYALISAAVVDRDNRLVGVITVDDIVHIIQEEAGEDALKLSGAGDGDINEPVLETYKARIRWLIANLGTAMVSSSVIAAFEPTIEKLVVLAALTPIVASVGGNAGTQTMAVAVRALATNQLTETNTRRTIWREIRVAMLNGGTIALLMGLGTGLIFGNVTLGVVIASAVLFNIMVAGLAGVLVPVALDRFGADPAVASSVFVTMTTDTMGFLAFLGLATMVGVSTLS</sequence>
<evidence type="ECO:0000256" key="2">
    <source>
        <dbReference type="ARBA" id="ARBA00009749"/>
    </source>
</evidence>
<comment type="subunit">
    <text evidence="9">Homodimer.</text>
</comment>
<gene>
    <name evidence="12" type="primary">mgtE</name>
    <name evidence="12" type="ORF">F3168_14020</name>
</gene>
<dbReference type="InterPro" id="IPR038076">
    <property type="entry name" value="MgtE_N_sf"/>
</dbReference>
<reference evidence="12 13" key="1">
    <citation type="submission" date="2019-09" db="EMBL/GenBank/DDBJ databases">
        <title>Polymorphobacter sp. isolated from a lake in China.</title>
        <authorList>
            <person name="Liu Z."/>
        </authorList>
    </citation>
    <scope>NUCLEOTIDE SEQUENCE [LARGE SCALE GENOMIC DNA]</scope>
    <source>
        <strain evidence="12 13">D40P</strain>
    </source>
</reference>
<dbReference type="SUPFAM" id="SSF158791">
    <property type="entry name" value="MgtE N-terminal domain-like"/>
    <property type="match status" value="1"/>
</dbReference>
<comment type="caution">
    <text evidence="9">Lacks conserved residue(s) required for the propagation of feature annotation.</text>
</comment>
<dbReference type="OrthoDB" id="9790355at2"/>
<dbReference type="EMBL" id="WIOL01000006">
    <property type="protein sequence ID" value="MQT18367.1"/>
    <property type="molecule type" value="Genomic_DNA"/>
</dbReference>
<evidence type="ECO:0000256" key="1">
    <source>
        <dbReference type="ARBA" id="ARBA00004141"/>
    </source>
</evidence>
<dbReference type="Pfam" id="PF03448">
    <property type="entry name" value="MgtE_N"/>
    <property type="match status" value="1"/>
</dbReference>
<feature type="transmembrane region" description="Helical" evidence="9">
    <location>
        <begin position="461"/>
        <end position="485"/>
    </location>
</feature>
<dbReference type="SMART" id="SM00924">
    <property type="entry name" value="MgtE_N"/>
    <property type="match status" value="1"/>
</dbReference>
<evidence type="ECO:0000256" key="3">
    <source>
        <dbReference type="ARBA" id="ARBA00022448"/>
    </source>
</evidence>
<dbReference type="AlphaFoldDB" id="A0A7C9LHM7"/>
<name>A0A7C9LHM7_9SPHN</name>
<dbReference type="Pfam" id="PF01769">
    <property type="entry name" value="MgtE"/>
    <property type="match status" value="1"/>
</dbReference>
<keyword evidence="9" id="KW-1003">Cell membrane</keyword>
<keyword evidence="5 9" id="KW-0460">Magnesium</keyword>
<feature type="transmembrane region" description="Helical" evidence="9">
    <location>
        <begin position="497"/>
        <end position="521"/>
    </location>
</feature>
<feature type="region of interest" description="Disordered" evidence="10">
    <location>
        <begin position="1"/>
        <end position="37"/>
    </location>
</feature>
<dbReference type="InterPro" id="IPR046342">
    <property type="entry name" value="CBS_dom_sf"/>
</dbReference>
<dbReference type="SUPFAM" id="SSF161093">
    <property type="entry name" value="MgtE membrane domain-like"/>
    <property type="match status" value="1"/>
</dbReference>
<dbReference type="Proteomes" id="UP000481327">
    <property type="component" value="Unassembled WGS sequence"/>
</dbReference>
<proteinExistence type="inferred from homology"/>
<evidence type="ECO:0000256" key="9">
    <source>
        <dbReference type="RuleBase" id="RU362011"/>
    </source>
</evidence>
<keyword evidence="7 9" id="KW-0472">Membrane</keyword>
<dbReference type="GO" id="GO:0046872">
    <property type="term" value="F:metal ion binding"/>
    <property type="evidence" value="ECO:0007669"/>
    <property type="project" value="UniProtKB-KW"/>
</dbReference>
<dbReference type="Pfam" id="PF00571">
    <property type="entry name" value="CBS"/>
    <property type="match status" value="1"/>
</dbReference>
<evidence type="ECO:0000256" key="8">
    <source>
        <dbReference type="PROSITE-ProRule" id="PRU00703"/>
    </source>
</evidence>
<dbReference type="InterPro" id="IPR036739">
    <property type="entry name" value="SLC41_membr_dom_sf"/>
</dbReference>
<dbReference type="PANTHER" id="PTHR43773:SF1">
    <property type="entry name" value="MAGNESIUM TRANSPORTER MGTE"/>
    <property type="match status" value="1"/>
</dbReference>
<dbReference type="GO" id="GO:0015095">
    <property type="term" value="F:magnesium ion transmembrane transporter activity"/>
    <property type="evidence" value="ECO:0007669"/>
    <property type="project" value="UniProtKB-UniRule"/>
</dbReference>
<evidence type="ECO:0000256" key="10">
    <source>
        <dbReference type="SAM" id="MobiDB-lite"/>
    </source>
</evidence>
<comment type="function">
    <text evidence="9">Acts as a magnesium transporter.</text>
</comment>
<comment type="caution">
    <text evidence="12">The sequence shown here is derived from an EMBL/GenBank/DDBJ whole genome shotgun (WGS) entry which is preliminary data.</text>
</comment>
<keyword evidence="9" id="KW-0479">Metal-binding</keyword>
<dbReference type="InterPro" id="IPR006668">
    <property type="entry name" value="Mg_transptr_MgtE_intracell_dom"/>
</dbReference>
<feature type="transmembrane region" description="Helical" evidence="9">
    <location>
        <begin position="434"/>
        <end position="455"/>
    </location>
</feature>
<evidence type="ECO:0000256" key="5">
    <source>
        <dbReference type="ARBA" id="ARBA00022842"/>
    </source>
</evidence>
<dbReference type="SMART" id="SM00116">
    <property type="entry name" value="CBS"/>
    <property type="match status" value="2"/>
</dbReference>
<evidence type="ECO:0000256" key="6">
    <source>
        <dbReference type="ARBA" id="ARBA00022989"/>
    </source>
</evidence>
<dbReference type="GO" id="GO:0005886">
    <property type="term" value="C:plasma membrane"/>
    <property type="evidence" value="ECO:0007669"/>
    <property type="project" value="UniProtKB-SubCell"/>
</dbReference>
<evidence type="ECO:0000259" key="11">
    <source>
        <dbReference type="PROSITE" id="PS51371"/>
    </source>
</evidence>
<evidence type="ECO:0000256" key="7">
    <source>
        <dbReference type="ARBA" id="ARBA00023136"/>
    </source>
</evidence>
<dbReference type="SUPFAM" id="SSF54631">
    <property type="entry name" value="CBS-domain pair"/>
    <property type="match status" value="1"/>
</dbReference>
<dbReference type="InterPro" id="IPR006667">
    <property type="entry name" value="SLC41_membr_dom"/>
</dbReference>
<comment type="subcellular location">
    <subcellularLocation>
        <location evidence="9">Cell membrane</location>
        <topology evidence="9">Multi-pass membrane protein</topology>
    </subcellularLocation>
    <subcellularLocation>
        <location evidence="1">Membrane</location>
        <topology evidence="1">Multi-pass membrane protein</topology>
    </subcellularLocation>
</comment>
<organism evidence="12 13">
    <name type="scientific">Sandarakinorhabdus fusca</name>
    <dbReference type="NCBI Taxonomy" id="1439888"/>
    <lineage>
        <taxon>Bacteria</taxon>
        <taxon>Pseudomonadati</taxon>
        <taxon>Pseudomonadota</taxon>
        <taxon>Alphaproteobacteria</taxon>
        <taxon>Sphingomonadales</taxon>
        <taxon>Sphingosinicellaceae</taxon>
        <taxon>Sandarakinorhabdus</taxon>
    </lineage>
</organism>
<evidence type="ECO:0000313" key="13">
    <source>
        <dbReference type="Proteomes" id="UP000481327"/>
    </source>
</evidence>
<protein>
    <recommendedName>
        <fullName evidence="9">Magnesium transporter MgtE</fullName>
    </recommendedName>
</protein>
<evidence type="ECO:0000256" key="4">
    <source>
        <dbReference type="ARBA" id="ARBA00022692"/>
    </source>
</evidence>